<name>A0A934U154_9NOCA</name>
<accession>A0A934U154</accession>
<dbReference type="SUPFAM" id="SSF69118">
    <property type="entry name" value="AhpD-like"/>
    <property type="match status" value="1"/>
</dbReference>
<dbReference type="PANTHER" id="PTHR33570">
    <property type="entry name" value="4-CARBOXYMUCONOLACTONE DECARBOXYLASE FAMILY PROTEIN"/>
    <property type="match status" value="1"/>
</dbReference>
<reference evidence="2" key="1">
    <citation type="submission" date="2020-12" db="EMBL/GenBank/DDBJ databases">
        <title>Antrihabitans popcorni sp. nov. and Antrihabitans auranticaus sp. nov., isolated from a larva cave.</title>
        <authorList>
            <person name="Lee S.D."/>
            <person name="Kim I.S."/>
        </authorList>
    </citation>
    <scope>NUCLEOTIDE SEQUENCE</scope>
    <source>
        <strain evidence="2">YC3-6</strain>
    </source>
</reference>
<feature type="domain" description="Carboxymuconolactone decarboxylase-like" evidence="1">
    <location>
        <begin position="36"/>
        <end position="117"/>
    </location>
</feature>
<dbReference type="InterPro" id="IPR029032">
    <property type="entry name" value="AhpD-like"/>
</dbReference>
<dbReference type="Proteomes" id="UP000655868">
    <property type="component" value="Unassembled WGS sequence"/>
</dbReference>
<proteinExistence type="predicted"/>
<dbReference type="NCBIfam" id="TIGR02425">
    <property type="entry name" value="decarb_PcaC"/>
    <property type="match status" value="1"/>
</dbReference>
<dbReference type="RefSeq" id="WP_199702459.1">
    <property type="nucleotide sequence ID" value="NZ_JAEMNV010000001.1"/>
</dbReference>
<dbReference type="Gene3D" id="1.20.1290.10">
    <property type="entry name" value="AhpD-like"/>
    <property type="match status" value="1"/>
</dbReference>
<dbReference type="GO" id="GO:0051920">
    <property type="term" value="F:peroxiredoxin activity"/>
    <property type="evidence" value="ECO:0007669"/>
    <property type="project" value="InterPro"/>
</dbReference>
<evidence type="ECO:0000259" key="1">
    <source>
        <dbReference type="Pfam" id="PF02627"/>
    </source>
</evidence>
<comment type="caution">
    <text evidence="2">The sequence shown here is derived from an EMBL/GenBank/DDBJ whole genome shotgun (WGS) entry which is preliminary data.</text>
</comment>
<dbReference type="InterPro" id="IPR012788">
    <property type="entry name" value="Decarb_PcaC"/>
</dbReference>
<dbReference type="AlphaFoldDB" id="A0A934U154"/>
<keyword evidence="3" id="KW-1185">Reference proteome</keyword>
<dbReference type="GO" id="GO:0047575">
    <property type="term" value="F:4-carboxymuconolactone decarboxylase activity"/>
    <property type="evidence" value="ECO:0007669"/>
    <property type="project" value="UniProtKB-EC"/>
</dbReference>
<keyword evidence="2" id="KW-0456">Lyase</keyword>
<sequence>MNDEDRYDAGMATRREVLGAAHVDRAEARKTDFTTDFQSFITRYAWGEVWTRPGLDRRMRSAITLTALIARGHWSEFELHLAAAVRNGLTHDEIGEIILQSAIYCGVPAANHGFSLAATVLGNDNQS</sequence>
<dbReference type="PANTHER" id="PTHR33570:SF2">
    <property type="entry name" value="CARBOXYMUCONOLACTONE DECARBOXYLASE-LIKE DOMAIN-CONTAINING PROTEIN"/>
    <property type="match status" value="1"/>
</dbReference>
<protein>
    <submittedName>
        <fullName evidence="2">4-carboxymuconolactone decarboxylase</fullName>
        <ecNumber evidence="2">4.1.1.44</ecNumber>
    </submittedName>
</protein>
<dbReference type="EC" id="4.1.1.44" evidence="2"/>
<dbReference type="EMBL" id="JAEMNV010000001">
    <property type="protein sequence ID" value="MBJ8338055.1"/>
    <property type="molecule type" value="Genomic_DNA"/>
</dbReference>
<dbReference type="InterPro" id="IPR052512">
    <property type="entry name" value="4CMD/NDH-1_regulator"/>
</dbReference>
<dbReference type="Pfam" id="PF02627">
    <property type="entry name" value="CMD"/>
    <property type="match status" value="1"/>
</dbReference>
<evidence type="ECO:0000313" key="2">
    <source>
        <dbReference type="EMBL" id="MBJ8338055.1"/>
    </source>
</evidence>
<evidence type="ECO:0000313" key="3">
    <source>
        <dbReference type="Proteomes" id="UP000655868"/>
    </source>
</evidence>
<gene>
    <name evidence="2" type="primary">pcaC</name>
    <name evidence="2" type="ORF">JGU71_04075</name>
</gene>
<organism evidence="2 3">
    <name type="scientific">Antrihabitans stalagmiti</name>
    <dbReference type="NCBI Taxonomy" id="2799499"/>
    <lineage>
        <taxon>Bacteria</taxon>
        <taxon>Bacillati</taxon>
        <taxon>Actinomycetota</taxon>
        <taxon>Actinomycetes</taxon>
        <taxon>Mycobacteriales</taxon>
        <taxon>Nocardiaceae</taxon>
        <taxon>Antrihabitans</taxon>
    </lineage>
</organism>
<dbReference type="InterPro" id="IPR003779">
    <property type="entry name" value="CMD-like"/>
</dbReference>